<dbReference type="GO" id="GO:0000162">
    <property type="term" value="P:L-tryptophan biosynthetic process"/>
    <property type="evidence" value="ECO:0007669"/>
    <property type="project" value="UniProtKB-UniPathway"/>
</dbReference>
<evidence type="ECO:0000256" key="5">
    <source>
        <dbReference type="ARBA" id="ARBA00023141"/>
    </source>
</evidence>
<protein>
    <recommendedName>
        <fullName evidence="2">phosphoribosylanthranilate isomerase</fullName>
        <ecNumber evidence="2">5.3.1.24</ecNumber>
    </recommendedName>
</protein>
<dbReference type="GO" id="GO:0004640">
    <property type="term" value="F:phosphoribosylanthranilate isomerase activity"/>
    <property type="evidence" value="ECO:0007669"/>
    <property type="project" value="UniProtKB-EC"/>
</dbReference>
<dbReference type="PANTHER" id="PTHR42894:SF1">
    <property type="entry name" value="N-(5'-PHOSPHORIBOSYL)ANTHRANILATE ISOMERASE"/>
    <property type="match status" value="1"/>
</dbReference>
<dbReference type="EC" id="5.3.1.24" evidence="2"/>
<dbReference type="Pfam" id="PF00697">
    <property type="entry name" value="PRAI"/>
    <property type="match status" value="1"/>
</dbReference>
<dbReference type="EMBL" id="UINC01097885">
    <property type="protein sequence ID" value="SVC55964.1"/>
    <property type="molecule type" value="Genomic_DNA"/>
</dbReference>
<organism evidence="8">
    <name type="scientific">marine metagenome</name>
    <dbReference type="NCBI Taxonomy" id="408172"/>
    <lineage>
        <taxon>unclassified sequences</taxon>
        <taxon>metagenomes</taxon>
        <taxon>ecological metagenomes</taxon>
    </lineage>
</organism>
<dbReference type="PANTHER" id="PTHR42894">
    <property type="entry name" value="N-(5'-PHOSPHORIBOSYL)ANTHRANILATE ISOMERASE"/>
    <property type="match status" value="1"/>
</dbReference>
<keyword evidence="5" id="KW-0057">Aromatic amino acid biosynthesis</keyword>
<dbReference type="InterPro" id="IPR013785">
    <property type="entry name" value="Aldolase_TIM"/>
</dbReference>
<accession>A0A382N456</accession>
<evidence type="ECO:0000256" key="3">
    <source>
        <dbReference type="ARBA" id="ARBA00022605"/>
    </source>
</evidence>
<feature type="non-terminal residue" evidence="8">
    <location>
        <position position="107"/>
    </location>
</feature>
<dbReference type="UniPathway" id="UPA00035">
    <property type="reaction ID" value="UER00042"/>
</dbReference>
<keyword evidence="3" id="KW-0028">Amino-acid biosynthesis</keyword>
<evidence type="ECO:0000256" key="2">
    <source>
        <dbReference type="ARBA" id="ARBA00012572"/>
    </source>
</evidence>
<dbReference type="Gene3D" id="3.20.20.70">
    <property type="entry name" value="Aldolase class I"/>
    <property type="match status" value="1"/>
</dbReference>
<name>A0A382N456_9ZZZZ</name>
<evidence type="ECO:0000256" key="6">
    <source>
        <dbReference type="ARBA" id="ARBA00023235"/>
    </source>
</evidence>
<dbReference type="CDD" id="cd00405">
    <property type="entry name" value="PRAI"/>
    <property type="match status" value="1"/>
</dbReference>
<dbReference type="InterPro" id="IPR044643">
    <property type="entry name" value="TrpF_fam"/>
</dbReference>
<feature type="domain" description="N-(5'phosphoribosyl) anthranilate isomerase (PRAI)" evidence="7">
    <location>
        <begin position="3"/>
        <end position="95"/>
    </location>
</feature>
<reference evidence="8" key="1">
    <citation type="submission" date="2018-05" db="EMBL/GenBank/DDBJ databases">
        <authorList>
            <person name="Lanie J.A."/>
            <person name="Ng W.-L."/>
            <person name="Kazmierczak K.M."/>
            <person name="Andrzejewski T.M."/>
            <person name="Davidsen T.M."/>
            <person name="Wayne K.J."/>
            <person name="Tettelin H."/>
            <person name="Glass J.I."/>
            <person name="Rusch D."/>
            <person name="Podicherti R."/>
            <person name="Tsui H.-C.T."/>
            <person name="Winkler M.E."/>
        </authorList>
    </citation>
    <scope>NUCLEOTIDE SEQUENCE</scope>
</reference>
<evidence type="ECO:0000256" key="4">
    <source>
        <dbReference type="ARBA" id="ARBA00022822"/>
    </source>
</evidence>
<gene>
    <name evidence="8" type="ORF">METZ01_LOCUS308818</name>
</gene>
<evidence type="ECO:0000313" key="8">
    <source>
        <dbReference type="EMBL" id="SVC55964.1"/>
    </source>
</evidence>
<dbReference type="SUPFAM" id="SSF51366">
    <property type="entry name" value="Ribulose-phoshate binding barrel"/>
    <property type="match status" value="1"/>
</dbReference>
<dbReference type="InterPro" id="IPR011060">
    <property type="entry name" value="RibuloseP-bd_barrel"/>
</dbReference>
<evidence type="ECO:0000259" key="7">
    <source>
        <dbReference type="Pfam" id="PF00697"/>
    </source>
</evidence>
<keyword evidence="6" id="KW-0413">Isomerase</keyword>
<evidence type="ECO:0000256" key="1">
    <source>
        <dbReference type="ARBA" id="ARBA00004664"/>
    </source>
</evidence>
<comment type="pathway">
    <text evidence="1">Amino-acid biosynthesis; L-tryptophan biosynthesis; L-tryptophan from chorismate: step 3/5.</text>
</comment>
<keyword evidence="4" id="KW-0822">Tryptophan biosynthesis</keyword>
<dbReference type="InterPro" id="IPR001240">
    <property type="entry name" value="PRAI_dom"/>
</dbReference>
<sequence>MAINYGASAIGMIFYKGSPRYVEPNKVVKWIEQVPDKVKKVGVFVNENIEIIQSAIEKLNLDYIQMHGNESPEFCKEIIKPIIKVLHVDNHVDNSVLEGHNVYAFLL</sequence>
<proteinExistence type="predicted"/>
<dbReference type="AlphaFoldDB" id="A0A382N456"/>